<reference evidence="1" key="1">
    <citation type="journal article" date="2023" name="G3 (Bethesda)">
        <title>A reference genome for the long-term kleptoplast-retaining sea slug Elysia crispata morphotype clarki.</title>
        <authorList>
            <person name="Eastman K.E."/>
            <person name="Pendleton A.L."/>
            <person name="Shaikh M.A."/>
            <person name="Suttiyut T."/>
            <person name="Ogas R."/>
            <person name="Tomko P."/>
            <person name="Gavelis G."/>
            <person name="Widhalm J.R."/>
            <person name="Wisecaver J.H."/>
        </authorList>
    </citation>
    <scope>NUCLEOTIDE SEQUENCE</scope>
    <source>
        <strain evidence="1">ECLA1</strain>
    </source>
</reference>
<keyword evidence="2" id="KW-1185">Reference proteome</keyword>
<proteinExistence type="predicted"/>
<evidence type="ECO:0000313" key="1">
    <source>
        <dbReference type="EMBL" id="KAK3773831.1"/>
    </source>
</evidence>
<organism evidence="1 2">
    <name type="scientific">Elysia crispata</name>
    <name type="common">lettuce slug</name>
    <dbReference type="NCBI Taxonomy" id="231223"/>
    <lineage>
        <taxon>Eukaryota</taxon>
        <taxon>Metazoa</taxon>
        <taxon>Spiralia</taxon>
        <taxon>Lophotrochozoa</taxon>
        <taxon>Mollusca</taxon>
        <taxon>Gastropoda</taxon>
        <taxon>Heterobranchia</taxon>
        <taxon>Euthyneura</taxon>
        <taxon>Panpulmonata</taxon>
        <taxon>Sacoglossa</taxon>
        <taxon>Placobranchoidea</taxon>
        <taxon>Plakobranchidae</taxon>
        <taxon>Elysia</taxon>
    </lineage>
</organism>
<evidence type="ECO:0000313" key="2">
    <source>
        <dbReference type="Proteomes" id="UP001283361"/>
    </source>
</evidence>
<accession>A0AAE0ZRW8</accession>
<dbReference type="AlphaFoldDB" id="A0AAE0ZRW8"/>
<sequence length="90" mass="10255">MKLDSNSKTVNWDDLKMFNLIRGHSKLTESTAELVLRRTLALGDSGKIYWENPDRAASRLDNLIQREAPNIPKIGRYSLPLQRAPCLTCQ</sequence>
<protein>
    <submittedName>
        <fullName evidence="1">Uncharacterized protein</fullName>
    </submittedName>
</protein>
<comment type="caution">
    <text evidence="1">The sequence shown here is derived from an EMBL/GenBank/DDBJ whole genome shotgun (WGS) entry which is preliminary data.</text>
</comment>
<dbReference type="Proteomes" id="UP001283361">
    <property type="component" value="Unassembled WGS sequence"/>
</dbReference>
<gene>
    <name evidence="1" type="ORF">RRG08_009778</name>
</gene>
<dbReference type="EMBL" id="JAWDGP010003503">
    <property type="protein sequence ID" value="KAK3773831.1"/>
    <property type="molecule type" value="Genomic_DNA"/>
</dbReference>
<name>A0AAE0ZRW8_9GAST</name>